<evidence type="ECO:0000256" key="1">
    <source>
        <dbReference type="ARBA" id="ARBA00004141"/>
    </source>
</evidence>
<accession>A0AAD5LCK9</accession>
<dbReference type="GO" id="GO:0005794">
    <property type="term" value="C:Golgi apparatus"/>
    <property type="evidence" value="ECO:0007669"/>
    <property type="project" value="UniProtKB-SubCell"/>
</dbReference>
<evidence type="ECO:0000256" key="15">
    <source>
        <dbReference type="ARBA" id="ARBA00023329"/>
    </source>
</evidence>
<evidence type="ECO:0000256" key="2">
    <source>
        <dbReference type="ARBA" id="ARBA00004172"/>
    </source>
</evidence>
<evidence type="ECO:0000256" key="11">
    <source>
        <dbReference type="ARBA" id="ARBA00022989"/>
    </source>
</evidence>
<evidence type="ECO:0000256" key="18">
    <source>
        <dbReference type="SAM" id="MobiDB-lite"/>
    </source>
</evidence>
<dbReference type="AlphaFoldDB" id="A0AAD5LCK9"/>
<evidence type="ECO:0000256" key="9">
    <source>
        <dbReference type="ARBA" id="ARBA00022692"/>
    </source>
</evidence>
<evidence type="ECO:0000256" key="4">
    <source>
        <dbReference type="ARBA" id="ARBA00004412"/>
    </source>
</evidence>
<dbReference type="GO" id="GO:0005769">
    <property type="term" value="C:early endosome"/>
    <property type="evidence" value="ECO:0007669"/>
    <property type="project" value="UniProtKB-SubCell"/>
</dbReference>
<dbReference type="InterPro" id="IPR008590">
    <property type="entry name" value="TMEM_230/134"/>
</dbReference>
<comment type="function">
    <text evidence="16">Involved in trafficking and recycling of synaptic vesicles.</text>
</comment>
<evidence type="ECO:0000256" key="13">
    <source>
        <dbReference type="ARBA" id="ARBA00023034"/>
    </source>
</evidence>
<evidence type="ECO:0000256" key="14">
    <source>
        <dbReference type="ARBA" id="ARBA00023136"/>
    </source>
</evidence>
<comment type="similarity">
    <text evidence="8">Belongs to the TMEM134/TMEM230 family.</text>
</comment>
<dbReference type="GO" id="GO:0016020">
    <property type="term" value="C:membrane"/>
    <property type="evidence" value="ECO:0007669"/>
    <property type="project" value="UniProtKB-SubCell"/>
</dbReference>
<evidence type="ECO:0000313" key="20">
    <source>
        <dbReference type="EMBL" id="KAJ0393651.1"/>
    </source>
</evidence>
<feature type="transmembrane region" description="Helical" evidence="19">
    <location>
        <begin position="77"/>
        <end position="96"/>
    </location>
</feature>
<evidence type="ECO:0000256" key="12">
    <source>
        <dbReference type="ARBA" id="ARBA00023018"/>
    </source>
</evidence>
<evidence type="ECO:0000256" key="5">
    <source>
        <dbReference type="ARBA" id="ARBA00004419"/>
    </source>
</evidence>
<evidence type="ECO:0000256" key="3">
    <source>
        <dbReference type="ARBA" id="ARBA00004234"/>
    </source>
</evidence>
<evidence type="ECO:0000256" key="10">
    <source>
        <dbReference type="ARBA" id="ARBA00022753"/>
    </source>
</evidence>
<keyword evidence="14 19" id="KW-0472">Membrane</keyword>
<dbReference type="EMBL" id="JAKCXM010000475">
    <property type="protein sequence ID" value="KAJ0393651.1"/>
    <property type="molecule type" value="Genomic_DNA"/>
</dbReference>
<evidence type="ECO:0000256" key="16">
    <source>
        <dbReference type="ARBA" id="ARBA00024003"/>
    </source>
</evidence>
<evidence type="ECO:0000313" key="21">
    <source>
        <dbReference type="Proteomes" id="UP001209570"/>
    </source>
</evidence>
<dbReference type="PANTHER" id="PTHR15664">
    <property type="entry name" value="C20ORF30 PROTEIN"/>
    <property type="match status" value="1"/>
</dbReference>
<dbReference type="GO" id="GO:0005776">
    <property type="term" value="C:autophagosome"/>
    <property type="evidence" value="ECO:0007669"/>
    <property type="project" value="UniProtKB-SubCell"/>
</dbReference>
<keyword evidence="11 19" id="KW-1133">Transmembrane helix</keyword>
<keyword evidence="15" id="KW-0968">Cytoplasmic vesicle</keyword>
<gene>
    <name evidence="20" type="ORF">P43SY_007278</name>
</gene>
<proteinExistence type="inferred from homology"/>
<dbReference type="Pfam" id="PF05915">
    <property type="entry name" value="TMEM_230_134"/>
    <property type="match status" value="1"/>
</dbReference>
<keyword evidence="21" id="KW-1185">Reference proteome</keyword>
<feature type="transmembrane region" description="Helical" evidence="19">
    <location>
        <begin position="50"/>
        <end position="71"/>
    </location>
</feature>
<comment type="subcellular location">
    <subcellularLocation>
        <location evidence="5">Cytoplasmic vesicle</location>
        <location evidence="5">Autophagosome</location>
    </subcellularLocation>
    <subcellularLocation>
        <location evidence="3">Cytoplasmic vesicle</location>
        <location evidence="3">Secretory vesicle</location>
        <location evidence="3">Synaptic vesicle</location>
    </subcellularLocation>
    <subcellularLocation>
        <location evidence="4">Early endosome</location>
    </subcellularLocation>
    <subcellularLocation>
        <location evidence="6">Golgi apparatus</location>
        <location evidence="6">trans-Golgi network</location>
    </subcellularLocation>
    <subcellularLocation>
        <location evidence="7">Late endosome</location>
    </subcellularLocation>
    <subcellularLocation>
        <location evidence="1">Membrane</location>
        <topology evidence="1">Multi-pass membrane protein</topology>
    </subcellularLocation>
    <subcellularLocation>
        <location evidence="2">Recycling endosome</location>
    </subcellularLocation>
</comment>
<feature type="region of interest" description="Disordered" evidence="18">
    <location>
        <begin position="1"/>
        <end position="22"/>
    </location>
</feature>
<dbReference type="GO" id="GO:0005770">
    <property type="term" value="C:late endosome"/>
    <property type="evidence" value="ECO:0007669"/>
    <property type="project" value="UniProtKB-SubCell"/>
</dbReference>
<evidence type="ECO:0000256" key="17">
    <source>
        <dbReference type="ARBA" id="ARBA00024088"/>
    </source>
</evidence>
<reference evidence="20" key="1">
    <citation type="submission" date="2021-12" db="EMBL/GenBank/DDBJ databases">
        <title>Prjna785345.</title>
        <authorList>
            <person name="Rujirawat T."/>
            <person name="Krajaejun T."/>
        </authorList>
    </citation>
    <scope>NUCLEOTIDE SEQUENCE</scope>
    <source>
        <strain evidence="20">Pi057C3</strain>
    </source>
</reference>
<keyword evidence="12" id="KW-0770">Synapse</keyword>
<evidence type="ECO:0000256" key="19">
    <source>
        <dbReference type="SAM" id="Phobius"/>
    </source>
</evidence>
<protein>
    <recommendedName>
        <fullName evidence="17">Transmembrane protein 230</fullName>
    </recommendedName>
</protein>
<evidence type="ECO:0000256" key="7">
    <source>
        <dbReference type="ARBA" id="ARBA00004603"/>
    </source>
</evidence>
<keyword evidence="10" id="KW-0967">Endosome</keyword>
<sequence length="118" mass="13425">MARDVNEIRRQERVDSSDPAFDKLSKIDGHRYATPEYDHRRKKFPIRTGIAALSLFTLGSILIYVSTLFGLDDESRGLSFFILGLIAFIPGSYATVQLYGSFKGWKGYDYSQIPSYDD</sequence>
<keyword evidence="13" id="KW-0333">Golgi apparatus</keyword>
<comment type="caution">
    <text evidence="20">The sequence shown here is derived from an EMBL/GenBank/DDBJ whole genome shotgun (WGS) entry which is preliminary data.</text>
</comment>
<evidence type="ECO:0000256" key="8">
    <source>
        <dbReference type="ARBA" id="ARBA00007743"/>
    </source>
</evidence>
<evidence type="ECO:0000256" key="6">
    <source>
        <dbReference type="ARBA" id="ARBA00004601"/>
    </source>
</evidence>
<dbReference type="GO" id="GO:0055037">
    <property type="term" value="C:recycling endosome"/>
    <property type="evidence" value="ECO:0007669"/>
    <property type="project" value="UniProtKB-SubCell"/>
</dbReference>
<dbReference type="Proteomes" id="UP001209570">
    <property type="component" value="Unassembled WGS sequence"/>
</dbReference>
<dbReference type="InterPro" id="IPR044234">
    <property type="entry name" value="TMEM230"/>
</dbReference>
<dbReference type="PANTHER" id="PTHR15664:SF6">
    <property type="entry name" value="TRANSMEMBRANE PROTEIN 230"/>
    <property type="match status" value="1"/>
</dbReference>
<name>A0AAD5LCK9_PYTIN</name>
<keyword evidence="9 19" id="KW-0812">Transmembrane</keyword>
<organism evidence="20 21">
    <name type="scientific">Pythium insidiosum</name>
    <name type="common">Pythiosis disease agent</name>
    <dbReference type="NCBI Taxonomy" id="114742"/>
    <lineage>
        <taxon>Eukaryota</taxon>
        <taxon>Sar</taxon>
        <taxon>Stramenopiles</taxon>
        <taxon>Oomycota</taxon>
        <taxon>Peronosporomycetes</taxon>
        <taxon>Pythiales</taxon>
        <taxon>Pythiaceae</taxon>
        <taxon>Pythium</taxon>
    </lineage>
</organism>